<dbReference type="RefSeq" id="WP_085521478.1">
    <property type="nucleotide sequence ID" value="NZ_CABGVN010000012.1"/>
</dbReference>
<name>A0A2J5Q5B7_9ENTR</name>
<evidence type="ECO:0000256" key="5">
    <source>
        <dbReference type="SAM" id="SignalP"/>
    </source>
</evidence>
<evidence type="ECO:0000256" key="1">
    <source>
        <dbReference type="ARBA" id="ARBA00004561"/>
    </source>
</evidence>
<dbReference type="Gene3D" id="2.60.40.3310">
    <property type="match status" value="1"/>
</dbReference>
<gene>
    <name evidence="7" type="ORF">CWN49_05830</name>
</gene>
<dbReference type="Proteomes" id="UP000234667">
    <property type="component" value="Unassembled WGS sequence"/>
</dbReference>
<protein>
    <submittedName>
        <fullName evidence="7">Adhesin</fullName>
    </submittedName>
</protein>
<comment type="subcellular location">
    <subcellularLocation>
        <location evidence="1">Fimbrium</location>
    </subcellularLocation>
</comment>
<dbReference type="GO" id="GO:0043709">
    <property type="term" value="P:cell adhesion involved in single-species biofilm formation"/>
    <property type="evidence" value="ECO:0007669"/>
    <property type="project" value="TreeGrafter"/>
</dbReference>
<evidence type="ECO:0000313" key="7">
    <source>
        <dbReference type="EMBL" id="PLO73374.1"/>
    </source>
</evidence>
<feature type="signal peptide" evidence="5">
    <location>
        <begin position="1"/>
        <end position="22"/>
    </location>
</feature>
<evidence type="ECO:0000313" key="8">
    <source>
        <dbReference type="Proteomes" id="UP000234667"/>
    </source>
</evidence>
<feature type="chain" id="PRO_5014455940" evidence="5">
    <location>
        <begin position="23"/>
        <end position="334"/>
    </location>
</feature>
<dbReference type="PANTHER" id="PTHR33420">
    <property type="entry name" value="FIMBRIAL SUBUNIT ELFA-RELATED"/>
    <property type="match status" value="1"/>
</dbReference>
<dbReference type="GO" id="GO:0009289">
    <property type="term" value="C:pilus"/>
    <property type="evidence" value="ECO:0007669"/>
    <property type="project" value="UniProtKB-SubCell"/>
</dbReference>
<organism evidence="7 8">
    <name type="scientific">Klebsiella michiganensis</name>
    <dbReference type="NCBI Taxonomy" id="1134687"/>
    <lineage>
        <taxon>Bacteria</taxon>
        <taxon>Pseudomonadati</taxon>
        <taxon>Pseudomonadota</taxon>
        <taxon>Gammaproteobacteria</taxon>
        <taxon>Enterobacterales</taxon>
        <taxon>Enterobacteriaceae</taxon>
        <taxon>Klebsiella/Raoultella group</taxon>
        <taxon>Klebsiella</taxon>
    </lineage>
</organism>
<keyword evidence="4" id="KW-0281">Fimbrium</keyword>
<dbReference type="PANTHER" id="PTHR33420:SF12">
    <property type="entry name" value="FIMBRIN-LIKE PROTEIN FIMI-RELATED"/>
    <property type="match status" value="1"/>
</dbReference>
<dbReference type="EMBL" id="PIDR01000106">
    <property type="protein sequence ID" value="PLO73374.1"/>
    <property type="molecule type" value="Genomic_DNA"/>
</dbReference>
<evidence type="ECO:0000256" key="3">
    <source>
        <dbReference type="ARBA" id="ARBA00022729"/>
    </source>
</evidence>
<dbReference type="InterPro" id="IPR036937">
    <property type="entry name" value="Adhesion_dom_fimbrial_sf"/>
</dbReference>
<dbReference type="SUPFAM" id="SSF49401">
    <property type="entry name" value="Bacterial adhesins"/>
    <property type="match status" value="1"/>
</dbReference>
<dbReference type="InterPro" id="IPR000259">
    <property type="entry name" value="Adhesion_dom_fimbrial"/>
</dbReference>
<reference evidence="7 8" key="1">
    <citation type="submission" date="2017-11" db="EMBL/GenBank/DDBJ databases">
        <authorList>
            <person name="Han C.G."/>
        </authorList>
    </citation>
    <scope>NUCLEOTIDE SEQUENCE [LARGE SCALE GENOMIC DNA]</scope>
    <source>
        <strain evidence="7 8">A10</strain>
    </source>
</reference>
<feature type="domain" description="Fimbrial-type adhesion" evidence="6">
    <location>
        <begin position="193"/>
        <end position="334"/>
    </location>
</feature>
<comment type="similarity">
    <text evidence="2">Belongs to the fimbrial protein family.</text>
</comment>
<evidence type="ECO:0000256" key="2">
    <source>
        <dbReference type="ARBA" id="ARBA00006671"/>
    </source>
</evidence>
<proteinExistence type="inferred from homology"/>
<sequence length="334" mass="35977">MKKVMSWVYLLVLLATSSGVKAACDAVGSFTINPGSITVQRDMAVGQPITDWLYSNSGVAYQNCNYDAQLQYNIENGVKSYNGRSSGLSYNGETVFDTALPGVGFVLQSRAQKGSQGWTGWNGLSAGKTQVPVLFTTHNKGDRISFSDQMRIRLIKTGNIKTGALSGNIGYFYAGIKQTSSWSPEKVVSFSGGQITSVACSVTTNPVNVPLGEHNKREFSGAGTGTGWQTFNIGLNCDQNARINVRIDATADSDAGVPGIIKLDSDPANASSVGVQLWYRNENSPVQFGQDRYYWTSPTGGNEIIQLQARYYQTKQGITAGKANATATFTLTYK</sequence>
<dbReference type="InterPro" id="IPR050263">
    <property type="entry name" value="Bact_Fimbrial_Adh_Pro"/>
</dbReference>
<dbReference type="Gene3D" id="2.60.40.1090">
    <property type="entry name" value="Fimbrial-type adhesion domain"/>
    <property type="match status" value="1"/>
</dbReference>
<reference evidence="7 8" key="2">
    <citation type="submission" date="2018-01" db="EMBL/GenBank/DDBJ databases">
        <title>Genomic study of Klebsiella pneumoniae.</title>
        <authorList>
            <person name="Yang Y."/>
            <person name="Bicalho R."/>
        </authorList>
    </citation>
    <scope>NUCLEOTIDE SEQUENCE [LARGE SCALE GENOMIC DNA]</scope>
    <source>
        <strain evidence="7 8">A10</strain>
    </source>
</reference>
<dbReference type="Pfam" id="PF00419">
    <property type="entry name" value="Fimbrial"/>
    <property type="match status" value="1"/>
</dbReference>
<comment type="caution">
    <text evidence="7">The sequence shown here is derived from an EMBL/GenBank/DDBJ whole genome shotgun (WGS) entry which is preliminary data.</text>
</comment>
<evidence type="ECO:0000256" key="4">
    <source>
        <dbReference type="ARBA" id="ARBA00023263"/>
    </source>
</evidence>
<keyword evidence="3 5" id="KW-0732">Signal</keyword>
<dbReference type="AlphaFoldDB" id="A0A2J5Q5B7"/>
<dbReference type="InterPro" id="IPR008966">
    <property type="entry name" value="Adhesion_dom_sf"/>
</dbReference>
<accession>A0A2J5Q5B7</accession>
<evidence type="ECO:0000259" key="6">
    <source>
        <dbReference type="Pfam" id="PF00419"/>
    </source>
</evidence>